<feature type="domain" description="4Fe-4S ferredoxin-type" evidence="6">
    <location>
        <begin position="6"/>
        <end position="35"/>
    </location>
</feature>
<evidence type="ECO:0000256" key="3">
    <source>
        <dbReference type="ARBA" id="ARBA00023002"/>
    </source>
</evidence>
<evidence type="ECO:0000259" key="6">
    <source>
        <dbReference type="PROSITE" id="PS51379"/>
    </source>
</evidence>
<dbReference type="InterPro" id="IPR051460">
    <property type="entry name" value="HdrC_iron-sulfur_subunit"/>
</dbReference>
<dbReference type="AlphaFoldDB" id="A0A9W6D254"/>
<organism evidence="7 8">
    <name type="scientific">Desulforhabdus amnigena</name>
    <dbReference type="NCBI Taxonomy" id="40218"/>
    <lineage>
        <taxon>Bacteria</taxon>
        <taxon>Pseudomonadati</taxon>
        <taxon>Thermodesulfobacteriota</taxon>
        <taxon>Syntrophobacteria</taxon>
        <taxon>Syntrophobacterales</taxon>
        <taxon>Syntrophobacteraceae</taxon>
        <taxon>Desulforhabdus</taxon>
    </lineage>
</organism>
<dbReference type="InterPro" id="IPR004017">
    <property type="entry name" value="Cys_rich_dom"/>
</dbReference>
<sequence length="375" mass="42193">MNIEEAVQKYQTYYCLDCGVCTGSCPVSRVQPTFSPRLIVEKAMLELGDELLHDRELWSCLTCSRCYERCPTNINFPEFMRVLREEATKAGTTPVLAHHGMLQTIMELQTQGIHQKKTGWAHEAGKVTDKGDTFFFVGCMPYFDVIFRDIGVDSLTISRQVIKILNKAGIVPVVSDEEACCGHDMLWNGKPEVFRKLARRNVDLIRQSGAKRVVFNCPEGYYTFKHHYPEHVGELGFEVIQFYDFVERLVADGALKLSNGSGTYTFHDPCRLGRMARIFEGPRNILKKVANSHFVEMERNRENAVCCGTSGWANCSSGSKQIQVERLREARATGADTLITACPKCQIHLSCALSNIDLDLKIKDLTALIAETMEG</sequence>
<gene>
    <name evidence="7" type="ORF">DAMNIGENAA_02800</name>
</gene>
<dbReference type="GO" id="GO:0051539">
    <property type="term" value="F:4 iron, 4 sulfur cluster binding"/>
    <property type="evidence" value="ECO:0007669"/>
    <property type="project" value="UniProtKB-KW"/>
</dbReference>
<keyword evidence="8" id="KW-1185">Reference proteome</keyword>
<dbReference type="EMBL" id="BSDR01000001">
    <property type="protein sequence ID" value="GLI32847.1"/>
    <property type="molecule type" value="Genomic_DNA"/>
</dbReference>
<feature type="domain" description="4Fe-4S ferredoxin-type" evidence="6">
    <location>
        <begin position="49"/>
        <end position="79"/>
    </location>
</feature>
<dbReference type="PANTHER" id="PTHR43255:SF1">
    <property type="entry name" value="IRON-SULFUR-BINDING OXIDOREDUCTASE FADF-RELATED"/>
    <property type="match status" value="1"/>
</dbReference>
<comment type="caution">
    <text evidence="7">The sequence shown here is derived from an EMBL/GenBank/DDBJ whole genome shotgun (WGS) entry which is preliminary data.</text>
</comment>
<accession>A0A9W6D254</accession>
<dbReference type="PROSITE" id="PS00198">
    <property type="entry name" value="4FE4S_FER_1"/>
    <property type="match status" value="1"/>
</dbReference>
<dbReference type="InterPro" id="IPR017896">
    <property type="entry name" value="4Fe4S_Fe-S-bd"/>
</dbReference>
<dbReference type="Pfam" id="PF02754">
    <property type="entry name" value="CCG"/>
    <property type="match status" value="2"/>
</dbReference>
<keyword evidence="3" id="KW-0560">Oxidoreductase</keyword>
<dbReference type="GO" id="GO:0016491">
    <property type="term" value="F:oxidoreductase activity"/>
    <property type="evidence" value="ECO:0007669"/>
    <property type="project" value="UniProtKB-KW"/>
</dbReference>
<evidence type="ECO:0000313" key="7">
    <source>
        <dbReference type="EMBL" id="GLI32847.1"/>
    </source>
</evidence>
<keyword evidence="2" id="KW-0479">Metal-binding</keyword>
<evidence type="ECO:0000256" key="2">
    <source>
        <dbReference type="ARBA" id="ARBA00022723"/>
    </source>
</evidence>
<dbReference type="InterPro" id="IPR017900">
    <property type="entry name" value="4Fe4S_Fe_S_CS"/>
</dbReference>
<dbReference type="RefSeq" id="WP_281791875.1">
    <property type="nucleotide sequence ID" value="NZ_BSDR01000001.1"/>
</dbReference>
<keyword evidence="5" id="KW-0411">Iron-sulfur</keyword>
<reference evidence="7" key="1">
    <citation type="submission" date="2022-12" db="EMBL/GenBank/DDBJ databases">
        <title>Reference genome sequencing for broad-spectrum identification of bacterial and archaeal isolates by mass spectrometry.</title>
        <authorList>
            <person name="Sekiguchi Y."/>
            <person name="Tourlousse D.M."/>
        </authorList>
    </citation>
    <scope>NUCLEOTIDE SEQUENCE</scope>
    <source>
        <strain evidence="7">ASRB1</strain>
    </source>
</reference>
<dbReference type="GO" id="GO:0005886">
    <property type="term" value="C:plasma membrane"/>
    <property type="evidence" value="ECO:0007669"/>
    <property type="project" value="TreeGrafter"/>
</dbReference>
<evidence type="ECO:0000256" key="4">
    <source>
        <dbReference type="ARBA" id="ARBA00023004"/>
    </source>
</evidence>
<keyword evidence="1" id="KW-0004">4Fe-4S</keyword>
<dbReference type="PANTHER" id="PTHR43255">
    <property type="entry name" value="IRON-SULFUR-BINDING OXIDOREDUCTASE FADF-RELATED-RELATED"/>
    <property type="match status" value="1"/>
</dbReference>
<protein>
    <submittedName>
        <fullName evidence="7">Iron-sulfur-binding protein</fullName>
    </submittedName>
</protein>
<dbReference type="SUPFAM" id="SSF46548">
    <property type="entry name" value="alpha-helical ferredoxin"/>
    <property type="match status" value="1"/>
</dbReference>
<evidence type="ECO:0000313" key="8">
    <source>
        <dbReference type="Proteomes" id="UP001144372"/>
    </source>
</evidence>
<dbReference type="InterPro" id="IPR009051">
    <property type="entry name" value="Helical_ferredxn"/>
</dbReference>
<dbReference type="Pfam" id="PF13183">
    <property type="entry name" value="Fer4_8"/>
    <property type="match status" value="1"/>
</dbReference>
<dbReference type="Gene3D" id="1.10.1060.10">
    <property type="entry name" value="Alpha-helical ferredoxin"/>
    <property type="match status" value="1"/>
</dbReference>
<evidence type="ECO:0000256" key="5">
    <source>
        <dbReference type="ARBA" id="ARBA00023014"/>
    </source>
</evidence>
<dbReference type="GO" id="GO:0046872">
    <property type="term" value="F:metal ion binding"/>
    <property type="evidence" value="ECO:0007669"/>
    <property type="project" value="UniProtKB-KW"/>
</dbReference>
<keyword evidence="4" id="KW-0408">Iron</keyword>
<name>A0A9W6D254_9BACT</name>
<evidence type="ECO:0000256" key="1">
    <source>
        <dbReference type="ARBA" id="ARBA00022485"/>
    </source>
</evidence>
<dbReference type="PROSITE" id="PS51379">
    <property type="entry name" value="4FE4S_FER_2"/>
    <property type="match status" value="2"/>
</dbReference>
<dbReference type="Proteomes" id="UP001144372">
    <property type="component" value="Unassembled WGS sequence"/>
</dbReference>
<proteinExistence type="predicted"/>